<dbReference type="Proteomes" id="UP000218231">
    <property type="component" value="Unassembled WGS sequence"/>
</dbReference>
<organism evidence="2 3">
    <name type="scientific">Diploscapter pachys</name>
    <dbReference type="NCBI Taxonomy" id="2018661"/>
    <lineage>
        <taxon>Eukaryota</taxon>
        <taxon>Metazoa</taxon>
        <taxon>Ecdysozoa</taxon>
        <taxon>Nematoda</taxon>
        <taxon>Chromadorea</taxon>
        <taxon>Rhabditida</taxon>
        <taxon>Rhabditina</taxon>
        <taxon>Rhabditomorpha</taxon>
        <taxon>Rhabditoidea</taxon>
        <taxon>Rhabditidae</taxon>
        <taxon>Diploscapter</taxon>
    </lineage>
</organism>
<proteinExistence type="predicted"/>
<feature type="compositionally biased region" description="Basic and acidic residues" evidence="1">
    <location>
        <begin position="53"/>
        <end position="95"/>
    </location>
</feature>
<reference evidence="2 3" key="1">
    <citation type="journal article" date="2017" name="Curr. Biol.">
        <title>Genome architecture and evolution of a unichromosomal asexual nematode.</title>
        <authorList>
            <person name="Fradin H."/>
            <person name="Zegar C."/>
            <person name="Gutwein M."/>
            <person name="Lucas J."/>
            <person name="Kovtun M."/>
            <person name="Corcoran D."/>
            <person name="Baugh L.R."/>
            <person name="Kiontke K."/>
            <person name="Gunsalus K."/>
            <person name="Fitch D.H."/>
            <person name="Piano F."/>
        </authorList>
    </citation>
    <scope>NUCLEOTIDE SEQUENCE [LARGE SCALE GENOMIC DNA]</scope>
    <source>
        <strain evidence="2">PF1309</strain>
    </source>
</reference>
<accession>A0A2A2K0U0</accession>
<dbReference type="AlphaFoldDB" id="A0A2A2K0U0"/>
<dbReference type="EMBL" id="LIAE01009914">
    <property type="protein sequence ID" value="PAV67502.1"/>
    <property type="molecule type" value="Genomic_DNA"/>
</dbReference>
<sequence>MSSARSGEDAAALSRTSCEIARRFPAKRASGALPAQHLCIAADIPSRVLAEHDADRGDDRGDPANDEARGQDIDLHDRETDTHRRCIDAGGERGNDQSPHAGLSALTRVHVAFRRCMDHMPADAEKQEEGYPMIDCRDPSAQRQADRPANRRRDRLEEAEHGADTRSPVFGYRPELLHRHLCPLALFGVNQAVIDMIVDERALGAGDRVLHRLKLLRDIDARPLLFDHPDDAFQVPGRTVEPLDDRGMIGMIVMGHVTL</sequence>
<evidence type="ECO:0000313" key="2">
    <source>
        <dbReference type="EMBL" id="PAV67502.1"/>
    </source>
</evidence>
<name>A0A2A2K0U0_9BILA</name>
<keyword evidence="3" id="KW-1185">Reference proteome</keyword>
<gene>
    <name evidence="2" type="ORF">WR25_05833</name>
</gene>
<feature type="region of interest" description="Disordered" evidence="1">
    <location>
        <begin position="123"/>
        <end position="167"/>
    </location>
</feature>
<evidence type="ECO:0000313" key="3">
    <source>
        <dbReference type="Proteomes" id="UP000218231"/>
    </source>
</evidence>
<comment type="caution">
    <text evidence="2">The sequence shown here is derived from an EMBL/GenBank/DDBJ whole genome shotgun (WGS) entry which is preliminary data.</text>
</comment>
<evidence type="ECO:0000256" key="1">
    <source>
        <dbReference type="SAM" id="MobiDB-lite"/>
    </source>
</evidence>
<feature type="compositionally biased region" description="Basic and acidic residues" evidence="1">
    <location>
        <begin position="123"/>
        <end position="164"/>
    </location>
</feature>
<protein>
    <submittedName>
        <fullName evidence="2">Uncharacterized protein</fullName>
    </submittedName>
</protein>
<feature type="region of interest" description="Disordered" evidence="1">
    <location>
        <begin position="53"/>
        <end position="101"/>
    </location>
</feature>